<name>A0A2P2KX79_RHIMU</name>
<evidence type="ECO:0000313" key="1">
    <source>
        <dbReference type="EMBL" id="MBX10333.1"/>
    </source>
</evidence>
<protein>
    <submittedName>
        <fullName evidence="1">Uncharacterized protein</fullName>
    </submittedName>
</protein>
<organism evidence="1">
    <name type="scientific">Rhizophora mucronata</name>
    <name type="common">Asiatic mangrove</name>
    <dbReference type="NCBI Taxonomy" id="61149"/>
    <lineage>
        <taxon>Eukaryota</taxon>
        <taxon>Viridiplantae</taxon>
        <taxon>Streptophyta</taxon>
        <taxon>Embryophyta</taxon>
        <taxon>Tracheophyta</taxon>
        <taxon>Spermatophyta</taxon>
        <taxon>Magnoliopsida</taxon>
        <taxon>eudicotyledons</taxon>
        <taxon>Gunneridae</taxon>
        <taxon>Pentapetalae</taxon>
        <taxon>rosids</taxon>
        <taxon>fabids</taxon>
        <taxon>Malpighiales</taxon>
        <taxon>Rhizophoraceae</taxon>
        <taxon>Rhizophora</taxon>
    </lineage>
</organism>
<sequence length="42" mass="5220">MQKLPWYLLEQGSDTFQNSIIFRLVFRIYSMKLEWWPKQAIN</sequence>
<proteinExistence type="predicted"/>
<reference evidence="1" key="1">
    <citation type="submission" date="2018-02" db="EMBL/GenBank/DDBJ databases">
        <title>Rhizophora mucronata_Transcriptome.</title>
        <authorList>
            <person name="Meera S.P."/>
            <person name="Sreeshan A."/>
            <person name="Augustine A."/>
        </authorList>
    </citation>
    <scope>NUCLEOTIDE SEQUENCE</scope>
    <source>
        <tissue evidence="1">Leaf</tissue>
    </source>
</reference>
<accession>A0A2P2KX79</accession>
<dbReference type="EMBL" id="GGEC01029849">
    <property type="protein sequence ID" value="MBX10333.1"/>
    <property type="molecule type" value="Transcribed_RNA"/>
</dbReference>
<dbReference type="AlphaFoldDB" id="A0A2P2KX79"/>